<protein>
    <submittedName>
        <fullName evidence="2">Uncharacterized protein</fullName>
    </submittedName>
</protein>
<keyword evidence="1" id="KW-1133">Transmembrane helix</keyword>
<accession>A0A381XUM9</accession>
<sequence>MKMFLEEIAILVLLSGVAYISILFMIALI</sequence>
<name>A0A381XUM9_9ZZZZ</name>
<evidence type="ECO:0000256" key="1">
    <source>
        <dbReference type="SAM" id="Phobius"/>
    </source>
</evidence>
<dbReference type="EMBL" id="UINC01016364">
    <property type="protein sequence ID" value="SVA68182.1"/>
    <property type="molecule type" value="Genomic_DNA"/>
</dbReference>
<gene>
    <name evidence="2" type="ORF">METZ01_LOCUS121036</name>
</gene>
<reference evidence="2" key="1">
    <citation type="submission" date="2018-05" db="EMBL/GenBank/DDBJ databases">
        <authorList>
            <person name="Lanie J.A."/>
            <person name="Ng W.-L."/>
            <person name="Kazmierczak K.M."/>
            <person name="Andrzejewski T.M."/>
            <person name="Davidsen T.M."/>
            <person name="Wayne K.J."/>
            <person name="Tettelin H."/>
            <person name="Glass J.I."/>
            <person name="Rusch D."/>
            <person name="Podicherti R."/>
            <person name="Tsui H.-C.T."/>
            <person name="Winkler M.E."/>
        </authorList>
    </citation>
    <scope>NUCLEOTIDE SEQUENCE</scope>
</reference>
<proteinExistence type="predicted"/>
<keyword evidence="1" id="KW-0812">Transmembrane</keyword>
<evidence type="ECO:0000313" key="2">
    <source>
        <dbReference type="EMBL" id="SVA68182.1"/>
    </source>
</evidence>
<dbReference type="AlphaFoldDB" id="A0A381XUM9"/>
<organism evidence="2">
    <name type="scientific">marine metagenome</name>
    <dbReference type="NCBI Taxonomy" id="408172"/>
    <lineage>
        <taxon>unclassified sequences</taxon>
        <taxon>metagenomes</taxon>
        <taxon>ecological metagenomes</taxon>
    </lineage>
</organism>
<keyword evidence="1" id="KW-0472">Membrane</keyword>
<feature type="transmembrane region" description="Helical" evidence="1">
    <location>
        <begin position="7"/>
        <end position="28"/>
    </location>
</feature>